<name>A0ABP5G2Y0_9MICC</name>
<protein>
    <submittedName>
        <fullName evidence="1">Uncharacterized protein</fullName>
    </submittedName>
</protein>
<sequence length="132" mass="14903">MSTQPPEFTRNLARAITSMVAEHTQFRHEIDVDIRQLNIDQFTVLTIISLHDGQSQLTISTSTIHQPRRVARGVVSAAYRTNVNTADEQHTKAMDTTIDTDTIPRHVLTELSNTLTQWMSVTATNRRDLAFA</sequence>
<keyword evidence="2" id="KW-1185">Reference proteome</keyword>
<dbReference type="RefSeq" id="WP_343957449.1">
    <property type="nucleotide sequence ID" value="NZ_BAAAMN010000028.1"/>
</dbReference>
<accession>A0ABP5G2Y0</accession>
<organism evidence="1 2">
    <name type="scientific">Yaniella flava</name>
    <dbReference type="NCBI Taxonomy" id="287930"/>
    <lineage>
        <taxon>Bacteria</taxon>
        <taxon>Bacillati</taxon>
        <taxon>Actinomycetota</taxon>
        <taxon>Actinomycetes</taxon>
        <taxon>Micrococcales</taxon>
        <taxon>Micrococcaceae</taxon>
        <taxon>Yaniella</taxon>
    </lineage>
</organism>
<reference evidence="2" key="1">
    <citation type="journal article" date="2019" name="Int. J. Syst. Evol. Microbiol.">
        <title>The Global Catalogue of Microorganisms (GCM) 10K type strain sequencing project: providing services to taxonomists for standard genome sequencing and annotation.</title>
        <authorList>
            <consortium name="The Broad Institute Genomics Platform"/>
            <consortium name="The Broad Institute Genome Sequencing Center for Infectious Disease"/>
            <person name="Wu L."/>
            <person name="Ma J."/>
        </authorList>
    </citation>
    <scope>NUCLEOTIDE SEQUENCE [LARGE SCALE GENOMIC DNA]</scope>
    <source>
        <strain evidence="2">JCM 13595</strain>
    </source>
</reference>
<gene>
    <name evidence="1" type="ORF">GCM10009720_16470</name>
</gene>
<evidence type="ECO:0000313" key="2">
    <source>
        <dbReference type="Proteomes" id="UP001501461"/>
    </source>
</evidence>
<dbReference type="EMBL" id="BAAAMN010000028">
    <property type="protein sequence ID" value="GAA2036570.1"/>
    <property type="molecule type" value="Genomic_DNA"/>
</dbReference>
<evidence type="ECO:0000313" key="1">
    <source>
        <dbReference type="EMBL" id="GAA2036570.1"/>
    </source>
</evidence>
<proteinExistence type="predicted"/>
<comment type="caution">
    <text evidence="1">The sequence shown here is derived from an EMBL/GenBank/DDBJ whole genome shotgun (WGS) entry which is preliminary data.</text>
</comment>
<dbReference type="Proteomes" id="UP001501461">
    <property type="component" value="Unassembled WGS sequence"/>
</dbReference>